<gene>
    <name evidence="2" type="ORF">CAOG_009952</name>
</gene>
<evidence type="ECO:0000256" key="1">
    <source>
        <dbReference type="SAM" id="MobiDB-lite"/>
    </source>
</evidence>
<feature type="region of interest" description="Disordered" evidence="1">
    <location>
        <begin position="151"/>
        <end position="190"/>
    </location>
</feature>
<evidence type="ECO:0000313" key="3">
    <source>
        <dbReference type="Proteomes" id="UP000008743"/>
    </source>
</evidence>
<dbReference type="AlphaFoldDB" id="A0A0D2WUN1"/>
<name>A0A0D2WUN1_CAPO3</name>
<protein>
    <submittedName>
        <fullName evidence="2">Uncharacterized protein</fullName>
    </submittedName>
</protein>
<dbReference type="EMBL" id="KE346369">
    <property type="protein sequence ID" value="KJE95698.1"/>
    <property type="molecule type" value="Genomic_DNA"/>
</dbReference>
<dbReference type="Proteomes" id="UP000008743">
    <property type="component" value="Unassembled WGS sequence"/>
</dbReference>
<accession>A0A0D2WUN1</accession>
<dbReference type="OrthoDB" id="436532at2759"/>
<organism evidence="2 3">
    <name type="scientific">Capsaspora owczarzaki (strain ATCC 30864)</name>
    <dbReference type="NCBI Taxonomy" id="595528"/>
    <lineage>
        <taxon>Eukaryota</taxon>
        <taxon>Filasterea</taxon>
        <taxon>Capsaspora</taxon>
    </lineage>
</organism>
<sequence>MLTKDDNGDGFRLQLKIQLDGSFRRSVIAASEVAEMTHAGIVKHCCEVFQDALPPGCLPTIKFQDDEGDFCDLLPTTTSVADLLSCAVRVEGQPDLRRLQLVLAVAAGSGAGSVASAAAAAAAVSDSAAIAALVDSVSGNQASVAAEVPSAPVATPDAVGPSTSTAVAAETEDNNKISSTSPISTSTAAAAVDPRTIAPRKVANTGPMLPKGFIAESKPLNEEQLEKMRYEHFAGSGRRKRWQAREVPLTDDELECWLEQSRWLTCSVTGKRWLGSKSIIGVGLYHAPRFLSDEERERQAETSRFVQQRDSAARAVQASRPITSTALADDDIDSTEELFHAPPPANIKPFASASAPSIDTRVGSLDVIVGPVFDIDAFNDGAIGNPAKGILPYDQRGVVDMDRQFNALNMAYYVAKGKSIGTAQRYERKMITNRLSFYIEEFHGRKVFPDNVEAQLALLVHRDADAFDKCVYPVTRDDMIADAVKRCIPKILKATVASMLSDKNEADSDRFDQALRVYLLVHQMAIKLVVRYSGVYSYLFRSVLQWIQNPFTAKSRVRELCIRVRPSRIL</sequence>
<evidence type="ECO:0000313" key="2">
    <source>
        <dbReference type="EMBL" id="KJE95698.1"/>
    </source>
</evidence>
<dbReference type="InParanoid" id="A0A0D2WUN1"/>
<keyword evidence="3" id="KW-1185">Reference proteome</keyword>
<reference evidence="3" key="1">
    <citation type="submission" date="2011-02" db="EMBL/GenBank/DDBJ databases">
        <title>The Genome Sequence of Capsaspora owczarzaki ATCC 30864.</title>
        <authorList>
            <person name="Russ C."/>
            <person name="Cuomo C."/>
            <person name="Burger G."/>
            <person name="Gray M.W."/>
            <person name="Holland P.W.H."/>
            <person name="King N."/>
            <person name="Lang F.B.F."/>
            <person name="Roger A.J."/>
            <person name="Ruiz-Trillo I."/>
            <person name="Young S.K."/>
            <person name="Zeng Q."/>
            <person name="Gargeya S."/>
            <person name="Alvarado L."/>
            <person name="Berlin A."/>
            <person name="Chapman S.B."/>
            <person name="Chen Z."/>
            <person name="Freedman E."/>
            <person name="Gellesch M."/>
            <person name="Goldberg J."/>
            <person name="Griggs A."/>
            <person name="Gujja S."/>
            <person name="Heilman E."/>
            <person name="Heiman D."/>
            <person name="Howarth C."/>
            <person name="Mehta T."/>
            <person name="Neiman D."/>
            <person name="Pearson M."/>
            <person name="Roberts A."/>
            <person name="Saif S."/>
            <person name="Shea T."/>
            <person name="Shenoy N."/>
            <person name="Sisk P."/>
            <person name="Stolte C."/>
            <person name="Sykes S."/>
            <person name="White J."/>
            <person name="Yandava C."/>
            <person name="Haas B."/>
            <person name="Nusbaum C."/>
            <person name="Birren B."/>
        </authorList>
    </citation>
    <scope>NUCLEOTIDE SEQUENCE</scope>
    <source>
        <strain evidence="3">ATCC 30864</strain>
    </source>
</reference>
<proteinExistence type="predicted"/>
<feature type="compositionally biased region" description="Low complexity" evidence="1">
    <location>
        <begin position="177"/>
        <end position="190"/>
    </location>
</feature>